<dbReference type="OrthoDB" id="344165at2759"/>
<organism evidence="11 12">
    <name type="scientific">Viridothelium virens</name>
    <name type="common">Speckled blister lichen</name>
    <name type="synonym">Trypethelium virens</name>
    <dbReference type="NCBI Taxonomy" id="1048519"/>
    <lineage>
        <taxon>Eukaryota</taxon>
        <taxon>Fungi</taxon>
        <taxon>Dikarya</taxon>
        <taxon>Ascomycota</taxon>
        <taxon>Pezizomycotina</taxon>
        <taxon>Dothideomycetes</taxon>
        <taxon>Dothideomycetes incertae sedis</taxon>
        <taxon>Trypetheliales</taxon>
        <taxon>Trypetheliaceae</taxon>
        <taxon>Viridothelium</taxon>
    </lineage>
</organism>
<feature type="domain" description="Tim10-like" evidence="10">
    <location>
        <begin position="27"/>
        <end position="91"/>
    </location>
</feature>
<evidence type="ECO:0000313" key="11">
    <source>
        <dbReference type="EMBL" id="KAF2238478.1"/>
    </source>
</evidence>
<keyword evidence="8" id="KW-0813">Transport</keyword>
<gene>
    <name evidence="11" type="ORF">EV356DRAFT_528941</name>
</gene>
<name>A0A6A6HKZ7_VIRVR</name>
<evidence type="ECO:0000256" key="9">
    <source>
        <dbReference type="SAM" id="MobiDB-lite"/>
    </source>
</evidence>
<dbReference type="SUPFAM" id="SSF144122">
    <property type="entry name" value="Tim10-like"/>
    <property type="match status" value="1"/>
</dbReference>
<comment type="similarity">
    <text evidence="2 8">Belongs to the small Tim family.</text>
</comment>
<keyword evidence="3 8" id="KW-0472">Membrane</keyword>
<dbReference type="GO" id="GO:0015031">
    <property type="term" value="P:protein transport"/>
    <property type="evidence" value="ECO:0007669"/>
    <property type="project" value="UniProtKB-KW"/>
</dbReference>
<comment type="domain">
    <text evidence="8">The twin CX3C motif contains 4 conserved Cys residues that form 2 disulfide bonds in the mitochondrial intermembrane space.</text>
</comment>
<dbReference type="Pfam" id="PF02953">
    <property type="entry name" value="zf-Tim10_DDP"/>
    <property type="match status" value="1"/>
</dbReference>
<comment type="subcellular location">
    <subcellularLocation>
        <location evidence="1 8">Mitochondrion inner membrane</location>
        <topology evidence="1 8">Peripheral membrane protein</topology>
        <orientation evidence="1 8">Intermembrane side</orientation>
    </subcellularLocation>
</comment>
<keyword evidence="12" id="KW-1185">Reference proteome</keyword>
<dbReference type="InterPro" id="IPR004217">
    <property type="entry name" value="Tim10-like"/>
</dbReference>
<sequence length="96" mass="10882">MDSLVSGSSLPVDPSKLSDNDKKEIQQFVVNETQKARIQQSIHSLTDMCFRKCITSRISSGSLDRNEESCTQNCVDRYMDANHTILKKLEEMRTLG</sequence>
<keyword evidence="6 8" id="KW-1015">Disulfide bond</keyword>
<evidence type="ECO:0000256" key="1">
    <source>
        <dbReference type="ARBA" id="ARBA00004137"/>
    </source>
</evidence>
<dbReference type="Proteomes" id="UP000800092">
    <property type="component" value="Unassembled WGS sequence"/>
</dbReference>
<dbReference type="GO" id="GO:0005743">
    <property type="term" value="C:mitochondrial inner membrane"/>
    <property type="evidence" value="ECO:0007669"/>
    <property type="project" value="UniProtKB-SubCell"/>
</dbReference>
<dbReference type="Gene3D" id="1.10.287.810">
    <property type="entry name" value="Mitochondrial import inner membrane translocase subunit tim13 like domains"/>
    <property type="match status" value="1"/>
</dbReference>
<keyword evidence="8" id="KW-0496">Mitochondrion</keyword>
<reference evidence="11" key="1">
    <citation type="journal article" date="2020" name="Stud. Mycol.">
        <title>101 Dothideomycetes genomes: a test case for predicting lifestyles and emergence of pathogens.</title>
        <authorList>
            <person name="Haridas S."/>
            <person name="Albert R."/>
            <person name="Binder M."/>
            <person name="Bloem J."/>
            <person name="Labutti K."/>
            <person name="Salamov A."/>
            <person name="Andreopoulos B."/>
            <person name="Baker S."/>
            <person name="Barry K."/>
            <person name="Bills G."/>
            <person name="Bluhm B."/>
            <person name="Cannon C."/>
            <person name="Castanera R."/>
            <person name="Culley D."/>
            <person name="Daum C."/>
            <person name="Ezra D."/>
            <person name="Gonzalez J."/>
            <person name="Henrissat B."/>
            <person name="Kuo A."/>
            <person name="Liang C."/>
            <person name="Lipzen A."/>
            <person name="Lutzoni F."/>
            <person name="Magnuson J."/>
            <person name="Mondo S."/>
            <person name="Nolan M."/>
            <person name="Ohm R."/>
            <person name="Pangilinan J."/>
            <person name="Park H.-J."/>
            <person name="Ramirez L."/>
            <person name="Alfaro M."/>
            <person name="Sun H."/>
            <person name="Tritt A."/>
            <person name="Yoshinaga Y."/>
            <person name="Zwiers L.-H."/>
            <person name="Turgeon B."/>
            <person name="Goodwin S."/>
            <person name="Spatafora J."/>
            <person name="Crous P."/>
            <person name="Grigoriev I."/>
        </authorList>
    </citation>
    <scope>NUCLEOTIDE SEQUENCE</scope>
    <source>
        <strain evidence="11">Tuck. ex Michener</strain>
    </source>
</reference>
<keyword evidence="4 8" id="KW-0653">Protein transport</keyword>
<dbReference type="InterPro" id="IPR035427">
    <property type="entry name" value="Tim10-like_dom_sf"/>
</dbReference>
<evidence type="ECO:0000259" key="10">
    <source>
        <dbReference type="Pfam" id="PF02953"/>
    </source>
</evidence>
<dbReference type="EMBL" id="ML991775">
    <property type="protein sequence ID" value="KAF2238478.1"/>
    <property type="molecule type" value="Genomic_DNA"/>
</dbReference>
<evidence type="ECO:0000256" key="3">
    <source>
        <dbReference type="ARBA" id="ARBA00022792"/>
    </source>
</evidence>
<comment type="subunit">
    <text evidence="8">Heterohexamer.</text>
</comment>
<evidence type="ECO:0000256" key="6">
    <source>
        <dbReference type="ARBA" id="ARBA00023157"/>
    </source>
</evidence>
<evidence type="ECO:0000313" key="12">
    <source>
        <dbReference type="Proteomes" id="UP000800092"/>
    </source>
</evidence>
<keyword evidence="7 8" id="KW-0143">Chaperone</keyword>
<evidence type="ECO:0000256" key="8">
    <source>
        <dbReference type="RuleBase" id="RU367043"/>
    </source>
</evidence>
<keyword evidence="5 8" id="KW-0811">Translocation</keyword>
<accession>A0A6A6HKZ7</accession>
<feature type="region of interest" description="Disordered" evidence="9">
    <location>
        <begin position="1"/>
        <end position="22"/>
    </location>
</feature>
<comment type="function">
    <text evidence="8">Mitochondrial intermembrane chaperone that participates in the import and insertion of some multi-pass transmembrane proteins into the mitochondrial inner membrane. Also required for the transfer of beta-barrel precursors from the TOM complex to the sorting and assembly machinery (SAM complex) of the outer membrane. Acts as a chaperone-like protein that protects the hydrophobic precursors from aggregation and guide them through the mitochondrial intermembrane space.</text>
</comment>
<evidence type="ECO:0000256" key="4">
    <source>
        <dbReference type="ARBA" id="ARBA00022927"/>
    </source>
</evidence>
<evidence type="ECO:0000256" key="5">
    <source>
        <dbReference type="ARBA" id="ARBA00023010"/>
    </source>
</evidence>
<keyword evidence="3 8" id="KW-0999">Mitochondrion inner membrane</keyword>
<proteinExistence type="inferred from homology"/>
<evidence type="ECO:0000256" key="7">
    <source>
        <dbReference type="ARBA" id="ARBA00023186"/>
    </source>
</evidence>
<evidence type="ECO:0000256" key="2">
    <source>
        <dbReference type="ARBA" id="ARBA00006720"/>
    </source>
</evidence>
<protein>
    <recommendedName>
        <fullName evidence="8">Mitochondrial import inner membrane translocase subunit</fullName>
    </recommendedName>
</protein>
<dbReference type="AlphaFoldDB" id="A0A6A6HKZ7"/>